<dbReference type="GeneID" id="17037826"/>
<feature type="compositionally biased region" description="Polar residues" evidence="1">
    <location>
        <begin position="372"/>
        <end position="382"/>
    </location>
</feature>
<protein>
    <submittedName>
        <fullName evidence="2">Uncharacterized protein</fullName>
    </submittedName>
</protein>
<keyword evidence="3" id="KW-1185">Reference proteome</keyword>
<dbReference type="Proteomes" id="UP000007264">
    <property type="component" value="Unassembled WGS sequence"/>
</dbReference>
<feature type="compositionally biased region" description="Basic and acidic residues" evidence="1">
    <location>
        <begin position="467"/>
        <end position="478"/>
    </location>
</feature>
<organism evidence="2 3">
    <name type="scientific">Coccomyxa subellipsoidea (strain C-169)</name>
    <name type="common">Green microalga</name>
    <dbReference type="NCBI Taxonomy" id="574566"/>
    <lineage>
        <taxon>Eukaryota</taxon>
        <taxon>Viridiplantae</taxon>
        <taxon>Chlorophyta</taxon>
        <taxon>core chlorophytes</taxon>
        <taxon>Trebouxiophyceae</taxon>
        <taxon>Trebouxiophyceae incertae sedis</taxon>
        <taxon>Coccomyxaceae</taxon>
        <taxon>Coccomyxa</taxon>
        <taxon>Coccomyxa subellipsoidea</taxon>
    </lineage>
</organism>
<accession>I0YN83</accession>
<dbReference type="AlphaFoldDB" id="I0YN83"/>
<feature type="region of interest" description="Disordered" evidence="1">
    <location>
        <begin position="356"/>
        <end position="392"/>
    </location>
</feature>
<proteinExistence type="predicted"/>
<evidence type="ECO:0000313" key="3">
    <source>
        <dbReference type="Proteomes" id="UP000007264"/>
    </source>
</evidence>
<name>I0YN83_COCSC</name>
<evidence type="ECO:0000313" key="2">
    <source>
        <dbReference type="EMBL" id="EIE19852.1"/>
    </source>
</evidence>
<sequence length="574" mass="60185">MTNHVWNNETEDSRSRAEEAAEGQSQPQHAGSPVRDSASVEARQDSASLQTEGPEHTAAAAHAASDVSMPPSSVALARNVDSHSLPSVFTFGGSHVPFADTLGSANIEAGPSLDEARAERLAASEQGASPVHRGKTSWEQEDQGSFTAADVSSAYSGMYAELAARAAVLAAELPNFDHGLHRGHDSAAADSACFGGDAYCGGGTGFDGDAYFGGGGSGAIFGDGANPGDGAASAYFSNAACCGGGTYWDTEQPPPPLPGSVSARESHFFCGNSILDKVLGHGDGMPIRADSPGVFPGGRSVQDERLQTGASAEVPALEHSRGNVGPGQDGLHGERELPRVPWHELLLHAPLYPERDATERLPGAGRSPRRAGSSNRNLSGQNRRAAGAGGTARQWVDVGARAHPLSCQPGPQLAADLASSRVYSLQPAPPARERPRCSRRAAHNNADAHVSIPSFPASARVLSTQRGNEKGAAEKWPDQNRPQSAPQRTPRSAAGIPRSVVTSVKGPRRMDRVARWQQMQQTWARDPFLKNGAAGGNKEGKRKKIGYREAFGEVHAANDEMRSLYVQLATSSVA</sequence>
<feature type="compositionally biased region" description="Polar residues" evidence="1">
    <location>
        <begin position="480"/>
        <end position="490"/>
    </location>
</feature>
<reference evidence="2 3" key="1">
    <citation type="journal article" date="2012" name="Genome Biol.">
        <title>The genome of the polar eukaryotic microalga coccomyxa subellipsoidea reveals traits of cold adaptation.</title>
        <authorList>
            <person name="Blanc G."/>
            <person name="Agarkova I."/>
            <person name="Grimwood J."/>
            <person name="Kuo A."/>
            <person name="Brueggeman A."/>
            <person name="Dunigan D."/>
            <person name="Gurnon J."/>
            <person name="Ladunga I."/>
            <person name="Lindquist E."/>
            <person name="Lucas S."/>
            <person name="Pangilinan J."/>
            <person name="Proschold T."/>
            <person name="Salamov A."/>
            <person name="Schmutz J."/>
            <person name="Weeks D."/>
            <person name="Yamada T."/>
            <person name="Claverie J.M."/>
            <person name="Grigoriev I."/>
            <person name="Van Etten J."/>
            <person name="Lomsadze A."/>
            <person name="Borodovsky M."/>
        </authorList>
    </citation>
    <scope>NUCLEOTIDE SEQUENCE [LARGE SCALE GENOMIC DNA]</scope>
    <source>
        <strain evidence="2 3">C-169</strain>
    </source>
</reference>
<feature type="region of interest" description="Disordered" evidence="1">
    <location>
        <begin position="296"/>
        <end position="334"/>
    </location>
</feature>
<gene>
    <name evidence="2" type="ORF">COCSUDRAFT_58089</name>
</gene>
<dbReference type="EMBL" id="AGSI01000017">
    <property type="protein sequence ID" value="EIE19852.1"/>
    <property type="molecule type" value="Genomic_DNA"/>
</dbReference>
<evidence type="ECO:0000256" key="1">
    <source>
        <dbReference type="SAM" id="MobiDB-lite"/>
    </source>
</evidence>
<comment type="caution">
    <text evidence="2">The sequence shown here is derived from an EMBL/GenBank/DDBJ whole genome shotgun (WGS) entry which is preliminary data.</text>
</comment>
<dbReference type="OrthoDB" id="1939687at2759"/>
<feature type="region of interest" description="Disordered" evidence="1">
    <location>
        <begin position="463"/>
        <end position="505"/>
    </location>
</feature>
<dbReference type="KEGG" id="csl:COCSUDRAFT_58089"/>
<feature type="region of interest" description="Disordered" evidence="1">
    <location>
        <begin position="124"/>
        <end position="144"/>
    </location>
</feature>
<dbReference type="RefSeq" id="XP_005644396.1">
    <property type="nucleotide sequence ID" value="XM_005644339.1"/>
</dbReference>
<feature type="region of interest" description="Disordered" evidence="1">
    <location>
        <begin position="1"/>
        <end position="68"/>
    </location>
</feature>